<keyword evidence="5" id="KW-0472">Membrane</keyword>
<dbReference type="eggNOG" id="KOG4758">
    <property type="taxonomic scope" value="Eukaryota"/>
</dbReference>
<evidence type="ECO:0000256" key="1">
    <source>
        <dbReference type="ARBA" id="ARBA00004141"/>
    </source>
</evidence>
<protein>
    <submittedName>
        <fullName evidence="6">Uncharacterized protein</fullName>
    </submittedName>
</protein>
<gene>
    <name evidence="6" type="ORF">CRE_16212</name>
</gene>
<keyword evidence="4" id="KW-1133">Transmembrane helix</keyword>
<evidence type="ECO:0000256" key="4">
    <source>
        <dbReference type="ARBA" id="ARBA00022989"/>
    </source>
</evidence>
<dbReference type="HOGENOM" id="CLU_1236072_0_0_1"/>
<evidence type="ECO:0000313" key="6">
    <source>
        <dbReference type="EMBL" id="EFP08431.1"/>
    </source>
</evidence>
<dbReference type="InterPro" id="IPR012926">
    <property type="entry name" value="TMEM120A/B"/>
</dbReference>
<name>E3MSL7_CAERE</name>
<dbReference type="OrthoDB" id="2015098at2759"/>
<evidence type="ECO:0000256" key="2">
    <source>
        <dbReference type="ARBA" id="ARBA00009700"/>
    </source>
</evidence>
<evidence type="ECO:0000313" key="7">
    <source>
        <dbReference type="Proteomes" id="UP000008281"/>
    </source>
</evidence>
<accession>E3MSL7</accession>
<dbReference type="PANTHER" id="PTHR21433">
    <property type="entry name" value="TRANSMEMBRANE PROTEIN INDUCED BY TUMOR NECROSIS FACTOR ALPHA"/>
    <property type="match status" value="1"/>
</dbReference>
<proteinExistence type="inferred from homology"/>
<dbReference type="PANTHER" id="PTHR21433:SF0">
    <property type="entry name" value="TRANSMEMBRANE PROTEIN 120 HOMOLOG"/>
    <property type="match status" value="1"/>
</dbReference>
<evidence type="ECO:0000256" key="5">
    <source>
        <dbReference type="ARBA" id="ARBA00023136"/>
    </source>
</evidence>
<dbReference type="OMA" id="CEWIENQ"/>
<dbReference type="EMBL" id="DS268473">
    <property type="protein sequence ID" value="EFP08431.1"/>
    <property type="molecule type" value="Genomic_DNA"/>
</dbReference>
<dbReference type="GO" id="GO:0016020">
    <property type="term" value="C:membrane"/>
    <property type="evidence" value="ECO:0007669"/>
    <property type="project" value="UniProtKB-SubCell"/>
</dbReference>
<comment type="subcellular location">
    <subcellularLocation>
        <location evidence="1">Membrane</location>
        <topology evidence="1">Multi-pass membrane protein</topology>
    </subcellularLocation>
</comment>
<dbReference type="Proteomes" id="UP000008281">
    <property type="component" value="Unassembled WGS sequence"/>
</dbReference>
<dbReference type="AlphaFoldDB" id="E3MSL7"/>
<sequence length="224" mass="26182">MTTEKLENDWKLIQDDFQKLEKIHDEYIQKCRQVSKFQDTAVKAMKHHNYLLKNFKETMKQTQQSLEKKEPSEEKSSIVAQIAKMREEMEVSNLRLRDMQGELPAQSNGFYLNLILGSNLNVSLLTRTEKFKYKQEYDGFKWNITILICALALIPSVRFDSVLPDDLVLLYNDNPRVGSPCEWIENQRMVALSPLSLVRRAGYRTHVERRPLGRLESGQTTKRS</sequence>
<organism evidence="7">
    <name type="scientific">Caenorhabditis remanei</name>
    <name type="common">Caenorhabditis vulgaris</name>
    <dbReference type="NCBI Taxonomy" id="31234"/>
    <lineage>
        <taxon>Eukaryota</taxon>
        <taxon>Metazoa</taxon>
        <taxon>Ecdysozoa</taxon>
        <taxon>Nematoda</taxon>
        <taxon>Chromadorea</taxon>
        <taxon>Rhabditida</taxon>
        <taxon>Rhabditina</taxon>
        <taxon>Rhabditomorpha</taxon>
        <taxon>Rhabditoidea</taxon>
        <taxon>Rhabditidae</taxon>
        <taxon>Peloderinae</taxon>
        <taxon>Caenorhabditis</taxon>
    </lineage>
</organism>
<dbReference type="Pfam" id="PF07851">
    <property type="entry name" value="TMEM120A-B"/>
    <property type="match status" value="1"/>
</dbReference>
<keyword evidence="3" id="KW-0812">Transmembrane</keyword>
<keyword evidence="7" id="KW-1185">Reference proteome</keyword>
<evidence type="ECO:0000256" key="3">
    <source>
        <dbReference type="ARBA" id="ARBA00022692"/>
    </source>
</evidence>
<comment type="similarity">
    <text evidence="2">Belongs to the TMEM120 family.</text>
</comment>
<dbReference type="InParanoid" id="E3MSL7"/>
<reference evidence="6" key="1">
    <citation type="submission" date="2007-07" db="EMBL/GenBank/DDBJ databases">
        <title>PCAP assembly of the Caenorhabditis remanei genome.</title>
        <authorList>
            <consortium name="The Caenorhabditis remanei Sequencing Consortium"/>
            <person name="Wilson R.K."/>
        </authorList>
    </citation>
    <scope>NUCLEOTIDE SEQUENCE [LARGE SCALE GENOMIC DNA]</scope>
    <source>
        <strain evidence="6">PB4641</strain>
    </source>
</reference>